<dbReference type="AlphaFoldDB" id="A0A9W9WCK4"/>
<comment type="caution">
    <text evidence="2">The sequence shown here is derived from an EMBL/GenBank/DDBJ whole genome shotgun (WGS) entry which is preliminary data.</text>
</comment>
<feature type="non-terminal residue" evidence="2">
    <location>
        <position position="117"/>
    </location>
</feature>
<evidence type="ECO:0000313" key="2">
    <source>
        <dbReference type="EMBL" id="KAJ5415015.1"/>
    </source>
</evidence>
<dbReference type="RefSeq" id="XP_056494861.1">
    <property type="nucleotide sequence ID" value="XM_056624760.1"/>
</dbReference>
<feature type="compositionally biased region" description="Polar residues" evidence="1">
    <location>
        <begin position="1"/>
        <end position="13"/>
    </location>
</feature>
<name>A0A9W9WCK4_9EURO</name>
<accession>A0A9W9WCK4</accession>
<gene>
    <name evidence="2" type="ORF">N7509_000113</name>
</gene>
<reference evidence="2" key="1">
    <citation type="submission" date="2022-12" db="EMBL/GenBank/DDBJ databases">
        <authorList>
            <person name="Petersen C."/>
        </authorList>
    </citation>
    <scope>NUCLEOTIDE SEQUENCE</scope>
    <source>
        <strain evidence="2">IBT 29677</strain>
    </source>
</reference>
<organism evidence="2 3">
    <name type="scientific">Penicillium cosmopolitanum</name>
    <dbReference type="NCBI Taxonomy" id="1131564"/>
    <lineage>
        <taxon>Eukaryota</taxon>
        <taxon>Fungi</taxon>
        <taxon>Dikarya</taxon>
        <taxon>Ascomycota</taxon>
        <taxon>Pezizomycotina</taxon>
        <taxon>Eurotiomycetes</taxon>
        <taxon>Eurotiomycetidae</taxon>
        <taxon>Eurotiales</taxon>
        <taxon>Aspergillaceae</taxon>
        <taxon>Penicillium</taxon>
    </lineage>
</organism>
<keyword evidence="3" id="KW-1185">Reference proteome</keyword>
<feature type="region of interest" description="Disordered" evidence="1">
    <location>
        <begin position="1"/>
        <end position="22"/>
    </location>
</feature>
<reference evidence="2" key="2">
    <citation type="journal article" date="2023" name="IMA Fungus">
        <title>Comparative genomic study of the Penicillium genus elucidates a diverse pangenome and 15 lateral gene transfer events.</title>
        <authorList>
            <person name="Petersen C."/>
            <person name="Sorensen T."/>
            <person name="Nielsen M.R."/>
            <person name="Sondergaard T.E."/>
            <person name="Sorensen J.L."/>
            <person name="Fitzpatrick D.A."/>
            <person name="Frisvad J.C."/>
            <person name="Nielsen K.L."/>
        </authorList>
    </citation>
    <scope>NUCLEOTIDE SEQUENCE</scope>
    <source>
        <strain evidence="2">IBT 29677</strain>
    </source>
</reference>
<dbReference type="EMBL" id="JAPZBU010000001">
    <property type="protein sequence ID" value="KAJ5415015.1"/>
    <property type="molecule type" value="Genomic_DNA"/>
</dbReference>
<dbReference type="GeneID" id="81363740"/>
<dbReference type="Proteomes" id="UP001147747">
    <property type="component" value="Unassembled WGS sequence"/>
</dbReference>
<dbReference type="OrthoDB" id="4367127at2759"/>
<proteinExistence type="predicted"/>
<protein>
    <submittedName>
        <fullName evidence="2">Uncharacterized protein</fullName>
    </submittedName>
</protein>
<evidence type="ECO:0000313" key="3">
    <source>
        <dbReference type="Proteomes" id="UP001147747"/>
    </source>
</evidence>
<sequence length="117" mass="13212">WGLSLNEANNANFSKEEPDPTPQLLKSFAEDYIATRKKTALAEICMSKLHQFYFEVGARNFSLPIGSSQERCSEYEARESVIKTIDICKALILFRSFVADLLFEDPKTGSGKPDSWI</sequence>
<evidence type="ECO:0000256" key="1">
    <source>
        <dbReference type="SAM" id="MobiDB-lite"/>
    </source>
</evidence>